<gene>
    <name evidence="2" type="ORF">FKW44_016477</name>
</gene>
<keyword evidence="3" id="KW-1185">Reference proteome</keyword>
<evidence type="ECO:0000313" key="3">
    <source>
        <dbReference type="Proteomes" id="UP000595437"/>
    </source>
</evidence>
<organism evidence="2 3">
    <name type="scientific">Caligus rogercresseyi</name>
    <name type="common">Sea louse</name>
    <dbReference type="NCBI Taxonomy" id="217165"/>
    <lineage>
        <taxon>Eukaryota</taxon>
        <taxon>Metazoa</taxon>
        <taxon>Ecdysozoa</taxon>
        <taxon>Arthropoda</taxon>
        <taxon>Crustacea</taxon>
        <taxon>Multicrustacea</taxon>
        <taxon>Hexanauplia</taxon>
        <taxon>Copepoda</taxon>
        <taxon>Siphonostomatoida</taxon>
        <taxon>Caligidae</taxon>
        <taxon>Caligus</taxon>
    </lineage>
</organism>
<accession>A0A7T8H1T4</accession>
<proteinExistence type="predicted"/>
<feature type="region of interest" description="Disordered" evidence="1">
    <location>
        <begin position="26"/>
        <end position="71"/>
    </location>
</feature>
<sequence>MEQTRRDTVVDLLCAGHRPATIIKLLKYPGGRSTTSPRSGRSQESEVHQGQSMDAHVHPRQKAWSPPVVAP</sequence>
<reference evidence="3" key="1">
    <citation type="submission" date="2021-01" db="EMBL/GenBank/DDBJ databases">
        <title>Caligus Genome Assembly.</title>
        <authorList>
            <person name="Gallardo-Escarate C."/>
        </authorList>
    </citation>
    <scope>NUCLEOTIDE SEQUENCE [LARGE SCALE GENOMIC DNA]</scope>
</reference>
<dbReference type="EMBL" id="CP045900">
    <property type="protein sequence ID" value="QQP41957.1"/>
    <property type="molecule type" value="Genomic_DNA"/>
</dbReference>
<feature type="compositionally biased region" description="Low complexity" evidence="1">
    <location>
        <begin position="29"/>
        <end position="40"/>
    </location>
</feature>
<dbReference type="AlphaFoldDB" id="A0A7T8H1T4"/>
<protein>
    <submittedName>
        <fullName evidence="2">Uncharacterized protein</fullName>
    </submittedName>
</protein>
<evidence type="ECO:0000313" key="2">
    <source>
        <dbReference type="EMBL" id="QQP41957.1"/>
    </source>
</evidence>
<name>A0A7T8H1T4_CALRO</name>
<dbReference type="Proteomes" id="UP000595437">
    <property type="component" value="Chromosome 11"/>
</dbReference>
<evidence type="ECO:0000256" key="1">
    <source>
        <dbReference type="SAM" id="MobiDB-lite"/>
    </source>
</evidence>